<dbReference type="AlphaFoldDB" id="A0A0F9C6L3"/>
<dbReference type="InterPro" id="IPR002220">
    <property type="entry name" value="DapA-like"/>
</dbReference>
<feature type="non-terminal residue" evidence="1">
    <location>
        <position position="46"/>
    </location>
</feature>
<dbReference type="InterPro" id="IPR013785">
    <property type="entry name" value="Aldolase_TIM"/>
</dbReference>
<comment type="caution">
    <text evidence="1">The sequence shown here is derived from an EMBL/GenBank/DDBJ whole genome shotgun (WGS) entry which is preliminary data.</text>
</comment>
<dbReference type="GO" id="GO:0016829">
    <property type="term" value="F:lyase activity"/>
    <property type="evidence" value="ECO:0007669"/>
    <property type="project" value="InterPro"/>
</dbReference>
<dbReference type="Gene3D" id="3.20.20.70">
    <property type="entry name" value="Aldolase class I"/>
    <property type="match status" value="1"/>
</dbReference>
<name>A0A0F9C6L3_9ZZZZ</name>
<protein>
    <submittedName>
        <fullName evidence="1">Uncharacterized protein</fullName>
    </submittedName>
</protein>
<evidence type="ECO:0000313" key="1">
    <source>
        <dbReference type="EMBL" id="KKL21942.1"/>
    </source>
</evidence>
<accession>A0A0F9C6L3</accession>
<dbReference type="EMBL" id="LAZR01037538">
    <property type="protein sequence ID" value="KKL21942.1"/>
    <property type="molecule type" value="Genomic_DNA"/>
</dbReference>
<organism evidence="1">
    <name type="scientific">marine sediment metagenome</name>
    <dbReference type="NCBI Taxonomy" id="412755"/>
    <lineage>
        <taxon>unclassified sequences</taxon>
        <taxon>metagenomes</taxon>
        <taxon>ecological metagenomes</taxon>
    </lineage>
</organism>
<dbReference type="SUPFAM" id="SSF51569">
    <property type="entry name" value="Aldolase"/>
    <property type="match status" value="1"/>
</dbReference>
<reference evidence="1" key="1">
    <citation type="journal article" date="2015" name="Nature">
        <title>Complex archaea that bridge the gap between prokaryotes and eukaryotes.</title>
        <authorList>
            <person name="Spang A."/>
            <person name="Saw J.H."/>
            <person name="Jorgensen S.L."/>
            <person name="Zaremba-Niedzwiedzka K."/>
            <person name="Martijn J."/>
            <person name="Lind A.E."/>
            <person name="van Eijk R."/>
            <person name="Schleper C."/>
            <person name="Guy L."/>
            <person name="Ettema T.J."/>
        </authorList>
    </citation>
    <scope>NUCLEOTIDE SEQUENCE</scope>
</reference>
<proteinExistence type="predicted"/>
<dbReference type="Pfam" id="PF00701">
    <property type="entry name" value="DHDPS"/>
    <property type="match status" value="1"/>
</dbReference>
<gene>
    <name evidence="1" type="ORF">LCGC14_2440380</name>
</gene>
<sequence length="46" mass="4866">MVVEEVKGKNVVMVGSAQAGTPETIKMCQYAESIGADGAMVVLPYY</sequence>